<gene>
    <name evidence="2" type="ORF">BAMA_19110</name>
</gene>
<proteinExistence type="predicted"/>
<protein>
    <submittedName>
        <fullName evidence="2">Bacitracin ABC transporter permease</fullName>
    </submittedName>
</protein>
<feature type="transmembrane region" description="Helical" evidence="1">
    <location>
        <begin position="172"/>
        <end position="190"/>
    </location>
</feature>
<evidence type="ECO:0000256" key="1">
    <source>
        <dbReference type="SAM" id="Phobius"/>
    </source>
</evidence>
<evidence type="ECO:0000313" key="3">
    <source>
        <dbReference type="Proteomes" id="UP000027822"/>
    </source>
</evidence>
<dbReference type="EMBL" id="JOTN01000005">
    <property type="protein sequence ID" value="KEK19885.1"/>
    <property type="molecule type" value="Genomic_DNA"/>
</dbReference>
<feature type="transmembrane region" description="Helical" evidence="1">
    <location>
        <begin position="219"/>
        <end position="239"/>
    </location>
</feature>
<keyword evidence="3" id="KW-1185">Reference proteome</keyword>
<accession>A0A073K068</accession>
<feature type="transmembrane region" description="Helical" evidence="1">
    <location>
        <begin position="59"/>
        <end position="79"/>
    </location>
</feature>
<dbReference type="OrthoDB" id="4336274at2"/>
<keyword evidence="1" id="KW-0812">Transmembrane</keyword>
<comment type="caution">
    <text evidence="2">The sequence shown here is derived from an EMBL/GenBank/DDBJ whole genome shotgun (WGS) entry which is preliminary data.</text>
</comment>
<organism evidence="2 3">
    <name type="scientific">Bacillus manliponensis</name>
    <dbReference type="NCBI Taxonomy" id="574376"/>
    <lineage>
        <taxon>Bacteria</taxon>
        <taxon>Bacillati</taxon>
        <taxon>Bacillota</taxon>
        <taxon>Bacilli</taxon>
        <taxon>Bacillales</taxon>
        <taxon>Bacillaceae</taxon>
        <taxon>Bacillus</taxon>
        <taxon>Bacillus cereus group</taxon>
    </lineage>
</organism>
<dbReference type="Pfam" id="PF12730">
    <property type="entry name" value="ABC2_membrane_4"/>
    <property type="match status" value="1"/>
</dbReference>
<evidence type="ECO:0000313" key="2">
    <source>
        <dbReference type="EMBL" id="KEK19885.1"/>
    </source>
</evidence>
<dbReference type="PANTHER" id="PTHR37305:SF1">
    <property type="entry name" value="MEMBRANE PROTEIN"/>
    <property type="match status" value="1"/>
</dbReference>
<dbReference type="PANTHER" id="PTHR37305">
    <property type="entry name" value="INTEGRAL MEMBRANE PROTEIN-RELATED"/>
    <property type="match status" value="1"/>
</dbReference>
<reference evidence="2 3" key="1">
    <citation type="submission" date="2014-06" db="EMBL/GenBank/DDBJ databases">
        <title>Draft genome sequence of Bacillus manliponensis JCM 15802 (MCCC 1A00708).</title>
        <authorList>
            <person name="Lai Q."/>
            <person name="Liu Y."/>
            <person name="Shao Z."/>
        </authorList>
    </citation>
    <scope>NUCLEOTIDE SEQUENCE [LARGE SCALE GENOMIC DNA]</scope>
    <source>
        <strain evidence="2 3">JCM 15802</strain>
    </source>
</reference>
<name>A0A073K068_9BACI</name>
<dbReference type="eggNOG" id="COG4200">
    <property type="taxonomic scope" value="Bacteria"/>
</dbReference>
<dbReference type="STRING" id="574376.BAMA_19110"/>
<keyword evidence="1" id="KW-0472">Membrane</keyword>
<dbReference type="RefSeq" id="WP_034638048.1">
    <property type="nucleotide sequence ID" value="NZ_CBCSJC010000010.1"/>
</dbReference>
<keyword evidence="1" id="KW-1133">Transmembrane helix</keyword>
<feature type="transmembrane region" description="Helical" evidence="1">
    <location>
        <begin position="145"/>
        <end position="165"/>
    </location>
</feature>
<dbReference type="AlphaFoldDB" id="A0A073K068"/>
<dbReference type="Proteomes" id="UP000027822">
    <property type="component" value="Unassembled WGS sequence"/>
</dbReference>
<feature type="transmembrane region" description="Helical" evidence="1">
    <location>
        <begin position="106"/>
        <end position="133"/>
    </location>
</feature>
<sequence>MVNLLYTELLKLKRSKMFLISIIGAAVAPFMIVFASYVYREADKLPKPVTFYDLFYDTNLYTFLVIGIPLYGVVTAYLFNREYAEDTLKNLLTIPVSRISFIMSKFITLFLWIMMLVFVAWVLTLCFGLLGSFDGLSVSLLITSFRQFLIGGVLLFILSTPIILITIMLKNYVPTIIFTIVITMINVMAANSEHRDLFPWSAAGDIARSELLPTYPPEYSYVLIMATSFIGFVAVITYFKKTDIQ</sequence>
<feature type="transmembrane region" description="Helical" evidence="1">
    <location>
        <begin position="18"/>
        <end position="39"/>
    </location>
</feature>
<dbReference type="CDD" id="cd21809">
    <property type="entry name" value="ABC-2_lan_permease-like"/>
    <property type="match status" value="1"/>
</dbReference>